<name>A0A395WB14_9FIRM</name>
<proteinExistence type="predicted"/>
<dbReference type="Gene3D" id="3.30.70.100">
    <property type="match status" value="1"/>
</dbReference>
<dbReference type="InterPro" id="IPR006121">
    <property type="entry name" value="HMA_dom"/>
</dbReference>
<keyword evidence="1" id="KW-1133">Transmembrane helix</keyword>
<evidence type="ECO:0000313" key="3">
    <source>
        <dbReference type="Proteomes" id="UP000265489"/>
    </source>
</evidence>
<dbReference type="CDD" id="cd00371">
    <property type="entry name" value="HMA"/>
    <property type="match status" value="1"/>
</dbReference>
<gene>
    <name evidence="2" type="ORF">DWW32_04175</name>
</gene>
<dbReference type="GO" id="GO:0046872">
    <property type="term" value="F:metal ion binding"/>
    <property type="evidence" value="ECO:0007669"/>
    <property type="project" value="InterPro"/>
</dbReference>
<sequence length="119" mass="13395">MNLPTIIICVILVIVIYIGIRSTKKRATSGCCGSSETVKKIRVKDKNKDHYPYKAVLKVYDIHCQNCVHTIENAFNSQEGFYAKVNTEDNTVTIFSKQQHPTDELINTLSNVGYISKAI</sequence>
<feature type="transmembrane region" description="Helical" evidence="1">
    <location>
        <begin position="5"/>
        <end position="20"/>
    </location>
</feature>
<dbReference type="AlphaFoldDB" id="A0A395WB14"/>
<protein>
    <submittedName>
        <fullName evidence="2">Heavy-metal-associated domain-containing protein</fullName>
    </submittedName>
</protein>
<dbReference type="RefSeq" id="WP_118324878.1">
    <property type="nucleotide sequence ID" value="NZ_CATXNH010000080.1"/>
</dbReference>
<evidence type="ECO:0000313" key="2">
    <source>
        <dbReference type="EMBL" id="RGU92620.1"/>
    </source>
</evidence>
<keyword evidence="1" id="KW-0472">Membrane</keyword>
<keyword evidence="1" id="KW-0812">Transmembrane</keyword>
<dbReference type="GeneID" id="66579550"/>
<evidence type="ECO:0000256" key="1">
    <source>
        <dbReference type="SAM" id="Phobius"/>
    </source>
</evidence>
<reference evidence="2 3" key="1">
    <citation type="submission" date="2018-08" db="EMBL/GenBank/DDBJ databases">
        <title>A genome reference for cultivated species of the human gut microbiota.</title>
        <authorList>
            <person name="Zou Y."/>
            <person name="Xue W."/>
            <person name="Luo G."/>
        </authorList>
    </citation>
    <scope>NUCLEOTIDE SEQUENCE [LARGE SCALE GENOMIC DNA]</scope>
    <source>
        <strain evidence="2 3">AF15-20</strain>
    </source>
</reference>
<dbReference type="InterPro" id="IPR036163">
    <property type="entry name" value="HMA_dom_sf"/>
</dbReference>
<dbReference type="EMBL" id="QRYQ01000005">
    <property type="protein sequence ID" value="RGU92620.1"/>
    <property type="molecule type" value="Genomic_DNA"/>
</dbReference>
<organism evidence="2 3">
    <name type="scientific">Holdemanella biformis</name>
    <dbReference type="NCBI Taxonomy" id="1735"/>
    <lineage>
        <taxon>Bacteria</taxon>
        <taxon>Bacillati</taxon>
        <taxon>Bacillota</taxon>
        <taxon>Erysipelotrichia</taxon>
        <taxon>Erysipelotrichales</taxon>
        <taxon>Erysipelotrichaceae</taxon>
        <taxon>Holdemanella</taxon>
    </lineage>
</organism>
<dbReference type="SUPFAM" id="SSF55008">
    <property type="entry name" value="HMA, heavy metal-associated domain"/>
    <property type="match status" value="1"/>
</dbReference>
<dbReference type="Proteomes" id="UP000265489">
    <property type="component" value="Unassembled WGS sequence"/>
</dbReference>
<accession>A0A395WB14</accession>
<comment type="caution">
    <text evidence="2">The sequence shown here is derived from an EMBL/GenBank/DDBJ whole genome shotgun (WGS) entry which is preliminary data.</text>
</comment>